<feature type="coiled-coil region" evidence="1">
    <location>
        <begin position="434"/>
        <end position="461"/>
    </location>
</feature>
<evidence type="ECO:0000313" key="2">
    <source>
        <dbReference type="EMBL" id="EUC33916.1"/>
    </source>
</evidence>
<dbReference type="RefSeq" id="XP_007711785.1">
    <property type="nucleotide sequence ID" value="XM_007713595.1"/>
</dbReference>
<protein>
    <submittedName>
        <fullName evidence="2">Uncharacterized protein</fullName>
    </submittedName>
</protein>
<dbReference type="STRING" id="930089.W6YR09"/>
<feature type="coiled-coil region" evidence="1">
    <location>
        <begin position="353"/>
        <end position="408"/>
    </location>
</feature>
<dbReference type="AlphaFoldDB" id="W6YR09"/>
<dbReference type="HOGENOM" id="CLU_370872_0_0_1"/>
<evidence type="ECO:0000313" key="3">
    <source>
        <dbReference type="Proteomes" id="UP000053841"/>
    </source>
</evidence>
<dbReference type="GeneID" id="19145893"/>
<name>W6YR09_COCC2</name>
<keyword evidence="1" id="KW-0175">Coiled coil</keyword>
<accession>W6YR09</accession>
<organism evidence="2 3">
    <name type="scientific">Cochliobolus carbonum (strain 26-R-13)</name>
    <name type="common">Maize leaf spot fungus</name>
    <name type="synonym">Bipolaris zeicola</name>
    <dbReference type="NCBI Taxonomy" id="930089"/>
    <lineage>
        <taxon>Eukaryota</taxon>
        <taxon>Fungi</taxon>
        <taxon>Dikarya</taxon>
        <taxon>Ascomycota</taxon>
        <taxon>Pezizomycotina</taxon>
        <taxon>Dothideomycetes</taxon>
        <taxon>Pleosporomycetidae</taxon>
        <taxon>Pleosporales</taxon>
        <taxon>Pleosporineae</taxon>
        <taxon>Pleosporaceae</taxon>
        <taxon>Bipolaris</taxon>
    </lineage>
</organism>
<reference evidence="2 3" key="1">
    <citation type="journal article" date="2013" name="PLoS Genet.">
        <title>Comparative genome structure, secondary metabolite, and effector coding capacity across Cochliobolus pathogens.</title>
        <authorList>
            <person name="Condon B.J."/>
            <person name="Leng Y."/>
            <person name="Wu D."/>
            <person name="Bushley K.E."/>
            <person name="Ohm R.A."/>
            <person name="Otillar R."/>
            <person name="Martin J."/>
            <person name="Schackwitz W."/>
            <person name="Grimwood J."/>
            <person name="MohdZainudin N."/>
            <person name="Xue C."/>
            <person name="Wang R."/>
            <person name="Manning V.A."/>
            <person name="Dhillon B."/>
            <person name="Tu Z.J."/>
            <person name="Steffenson B.J."/>
            <person name="Salamov A."/>
            <person name="Sun H."/>
            <person name="Lowry S."/>
            <person name="LaButti K."/>
            <person name="Han J."/>
            <person name="Copeland A."/>
            <person name="Lindquist E."/>
            <person name="Barry K."/>
            <person name="Schmutz J."/>
            <person name="Baker S.E."/>
            <person name="Ciuffetti L.M."/>
            <person name="Grigoriev I.V."/>
            <person name="Zhong S."/>
            <person name="Turgeon B.G."/>
        </authorList>
    </citation>
    <scope>NUCLEOTIDE SEQUENCE [LARGE SCALE GENOMIC DNA]</scope>
    <source>
        <strain evidence="2 3">26-R-13</strain>
    </source>
</reference>
<dbReference type="KEGG" id="bze:COCCADRAFT_25886"/>
<evidence type="ECO:0000256" key="1">
    <source>
        <dbReference type="SAM" id="Coils"/>
    </source>
</evidence>
<dbReference type="EMBL" id="KI964601">
    <property type="protein sequence ID" value="EUC33916.1"/>
    <property type="molecule type" value="Genomic_DNA"/>
</dbReference>
<keyword evidence="3" id="KW-1185">Reference proteome</keyword>
<dbReference type="OrthoDB" id="3798031at2759"/>
<dbReference type="Proteomes" id="UP000053841">
    <property type="component" value="Unassembled WGS sequence"/>
</dbReference>
<proteinExistence type="predicted"/>
<gene>
    <name evidence="2" type="ORF">COCCADRAFT_25886</name>
</gene>
<sequence length="750" mass="86189">MAYFIITSFKKAICEISSSSTAEISHSQIQPDHQEMVRSVKSIHGNKVFCDLSVPNHNTKCKSYQKLEQKALEKCEQRIRDKALVDQAYEEFLSMETLYQEVTKAYEESKALLEKKDEEHQAALEEKDQELEKLNNEHRSVLTAIHEMHEAKLAEVNRDAAEKRHLLEKRHLEALRALTEVSKKNRCVWENAQNAMEAEGEQMACEYRDALRENEDEIMRLTNCNHDLKAENNLLVGILTDRPGDELQEHAQHVFAEVQRMKNELEDGRADLQVAHIKIENILEAMQQQRDHYESHGNKEQEAQAQVYDLQKKIDEFQEKLAISDHLLRTVDIIPKVSNTMESECLSGIASKIQKSDDEVKLLRAENEELRSKANKTDDDNLEISLKCDMMEHEMNLARNKLGVLEAKQSLLLIERNFLADAVAEDDCLTADDKDLLRRHLRQTREENERLRDRNITVSKENADLQQYINQVQDKAEVKIQQADKAAAYWQTLYWAEAVPKTKALSKEIHELNKELGRDNVHVQERLERNVAVADRNALRFACATTLHGVDTKIIPAEYYEPGFTPGWLPATHDALRLLRPLGWVPVAELDKVWLAPMYKPFTEEDAKQRLEAQGQIVRKQHRKAMGAPPLPGMFHLSLRNSNLTDSSLDGPSDKAAASDRVETLPPSWVPVCDRTPIPRTPYQEPYAPPYQIEWLKKRANLTREAYNDMDNILKLDVLDMLGIQTESAETSGSPSHIVSYNFEEDPEIF</sequence>
<feature type="coiled-coil region" evidence="1">
    <location>
        <begin position="99"/>
        <end position="144"/>
    </location>
</feature>